<dbReference type="Proteomes" id="UP001732700">
    <property type="component" value="Chromosome 6A"/>
</dbReference>
<accession>A0ACD5Z1F2</accession>
<protein>
    <submittedName>
        <fullName evidence="1">Uncharacterized protein</fullName>
    </submittedName>
</protein>
<reference evidence="1" key="2">
    <citation type="submission" date="2025-09" db="UniProtKB">
        <authorList>
            <consortium name="EnsemblPlants"/>
        </authorList>
    </citation>
    <scope>IDENTIFICATION</scope>
</reference>
<reference evidence="1" key="1">
    <citation type="submission" date="2021-05" db="EMBL/GenBank/DDBJ databases">
        <authorList>
            <person name="Scholz U."/>
            <person name="Mascher M."/>
            <person name="Fiebig A."/>
        </authorList>
    </citation>
    <scope>NUCLEOTIDE SEQUENCE [LARGE SCALE GENOMIC DNA]</scope>
</reference>
<keyword evidence="2" id="KW-1185">Reference proteome</keyword>
<sequence length="255" mass="27701">MAQRILELTLISASNLKDVNFFSDMEVYAVVSLNGDPRTRHQTQTDYEGETDPTWDETLVFAVPPTAAAASASAAYLHVILRTERLFGEDRDVGEVFISVADLLAGACAGATPPRCASYPVRKVQRNNGKRRGMLSVSYRLGPVMVPLLPETGCWNNDPYPLPPWEQWDCYPPTYMYMQEGQQETVPRYPPAGVRMPPALMPSGGGGAAASAGMKNVGKNRSFAPELGVGLLGGGFERMLFQDMPSSNTAAHKSV</sequence>
<proteinExistence type="predicted"/>
<evidence type="ECO:0000313" key="1">
    <source>
        <dbReference type="EnsemblPlants" id="AVESA.00010b.r2.6AG1063360.1.CDS.1"/>
    </source>
</evidence>
<dbReference type="EnsemblPlants" id="AVESA.00010b.r2.6AG1063360.1">
    <property type="protein sequence ID" value="AVESA.00010b.r2.6AG1063360.1.CDS.1"/>
    <property type="gene ID" value="AVESA.00010b.r2.6AG1063360"/>
</dbReference>
<name>A0ACD5Z1F2_AVESA</name>
<organism evidence="1 2">
    <name type="scientific">Avena sativa</name>
    <name type="common">Oat</name>
    <dbReference type="NCBI Taxonomy" id="4498"/>
    <lineage>
        <taxon>Eukaryota</taxon>
        <taxon>Viridiplantae</taxon>
        <taxon>Streptophyta</taxon>
        <taxon>Embryophyta</taxon>
        <taxon>Tracheophyta</taxon>
        <taxon>Spermatophyta</taxon>
        <taxon>Magnoliopsida</taxon>
        <taxon>Liliopsida</taxon>
        <taxon>Poales</taxon>
        <taxon>Poaceae</taxon>
        <taxon>BOP clade</taxon>
        <taxon>Pooideae</taxon>
        <taxon>Poodae</taxon>
        <taxon>Poeae</taxon>
        <taxon>Poeae Chloroplast Group 1 (Aveneae type)</taxon>
        <taxon>Aveninae</taxon>
        <taxon>Avena</taxon>
    </lineage>
</organism>
<evidence type="ECO:0000313" key="2">
    <source>
        <dbReference type="Proteomes" id="UP001732700"/>
    </source>
</evidence>